<organism evidence="2 3">
    <name type="scientific">Streptomyces leeuwenhoekii</name>
    <dbReference type="NCBI Taxonomy" id="1437453"/>
    <lineage>
        <taxon>Bacteria</taxon>
        <taxon>Bacillati</taxon>
        <taxon>Actinomycetota</taxon>
        <taxon>Actinomycetes</taxon>
        <taxon>Kitasatosporales</taxon>
        <taxon>Streptomycetaceae</taxon>
        <taxon>Streptomyces</taxon>
    </lineage>
</organism>
<dbReference type="Proteomes" id="UP000035016">
    <property type="component" value="Chromosome Chromosome"/>
</dbReference>
<dbReference type="NCBIfam" id="TIGR04098">
    <property type="entry name" value="LnmK_bifunc"/>
    <property type="match status" value="1"/>
</dbReference>
<dbReference type="Gene3D" id="3.10.129.10">
    <property type="entry name" value="Hotdog Thioesterase"/>
    <property type="match status" value="1"/>
</dbReference>
<dbReference type="KEGG" id="sle:sle_09430"/>
<accession>A0A0F7VTZ9</accession>
<dbReference type="AlphaFoldDB" id="A0A0F7VTZ9"/>
<dbReference type="RefSeq" id="WP_047121549.1">
    <property type="nucleotide sequence ID" value="NZ_AZSD01000058.1"/>
</dbReference>
<evidence type="ECO:0000259" key="1">
    <source>
        <dbReference type="Pfam" id="PF18238"/>
    </source>
</evidence>
<dbReference type="Pfam" id="PF18238">
    <property type="entry name" value="LnmK_N_HDF"/>
    <property type="match status" value="1"/>
</dbReference>
<evidence type="ECO:0000313" key="2">
    <source>
        <dbReference type="EMBL" id="CQR60406.1"/>
    </source>
</evidence>
<feature type="domain" description="LnmK N-terminal" evidence="1">
    <location>
        <begin position="24"/>
        <end position="199"/>
    </location>
</feature>
<sequence length="327" mass="36090">MTRHTAADQAAPRAFEVLDSSTVRRRVAVKPAMCGYNSLFLGQVGDWTWETVGALCDTDVLGARDAAGSPTYLAFHYYRVRGSGEFHLRSLTFGDELDVVSRSFGFGSESVLTLHEITSTTAGGKPPAALEPDPFYLPPAAGTLRVETFNRWIARQDAHSNRGLVLSSPPGFRHEHLPRLPDAYSPRLAYGRARRHLTFLEEPGERYVTVAEGFTTRYTVDVTRDLNGVGLVYFAAYFSIVDQAVLRQWHALGRGDRAFLRRRVVDQQLCFLGNADVGTEFEIGVSVRARAADPAEEVVDTVVRAAGTDELIAVSTQRVLRDPEEGE</sequence>
<dbReference type="InterPro" id="IPR029069">
    <property type="entry name" value="HotDog_dom_sf"/>
</dbReference>
<dbReference type="InterPro" id="IPR024091">
    <property type="entry name" value="LnmK-like_bifun_acyl/decarbox"/>
</dbReference>
<evidence type="ECO:0000313" key="3">
    <source>
        <dbReference type="Proteomes" id="UP000035016"/>
    </source>
</evidence>
<reference evidence="2 3" key="1">
    <citation type="submission" date="2015-02" db="EMBL/GenBank/DDBJ databases">
        <authorList>
            <person name="Gomez-Escribano P.J."/>
        </authorList>
    </citation>
    <scope>NUCLEOTIDE SEQUENCE [LARGE SCALE GENOMIC DNA]</scope>
    <source>
        <strain evidence="3">C34 (DSM 42122 / NRRL B-24963)</strain>
    </source>
</reference>
<dbReference type="EMBL" id="LN831790">
    <property type="protein sequence ID" value="CQR60406.1"/>
    <property type="molecule type" value="Genomic_DNA"/>
</dbReference>
<dbReference type="InterPro" id="IPR040718">
    <property type="entry name" value="LnmK_N_HDF"/>
</dbReference>
<protein>
    <recommendedName>
        <fullName evidence="1">LnmK N-terminal domain-containing protein</fullName>
    </recommendedName>
</protein>
<proteinExistence type="predicted"/>
<gene>
    <name evidence="2" type="primary">sle_09430</name>
</gene>
<dbReference type="SUPFAM" id="SSF54637">
    <property type="entry name" value="Thioesterase/thiol ester dehydrase-isomerase"/>
    <property type="match status" value="1"/>
</dbReference>
<name>A0A0F7VTZ9_STRLW</name>